<protein>
    <submittedName>
        <fullName evidence="1">Uncharacterized protein</fullName>
    </submittedName>
</protein>
<accession>A0A2P8HYS8</accession>
<keyword evidence="2" id="KW-1185">Reference proteome</keyword>
<comment type="caution">
    <text evidence="1">The sequence shown here is derived from an EMBL/GenBank/DDBJ whole genome shotgun (WGS) entry which is preliminary data.</text>
</comment>
<dbReference type="EMBL" id="PYAX01000021">
    <property type="protein sequence ID" value="PSL51379.1"/>
    <property type="molecule type" value="Genomic_DNA"/>
</dbReference>
<sequence>MTWTMLAAAAPSDWWHNTPTPGPDIDDPARFLSPVTERLLQRAAKILATPPTTHTISPHLHGAISALVATSYGYDVEHRIDPDEITWAYTHGGALHIIEHPDGSVTFTKHHREDCPFITSRGAQECDEDCYFPHPADVEREPGR</sequence>
<dbReference type="Proteomes" id="UP000241118">
    <property type="component" value="Unassembled WGS sequence"/>
</dbReference>
<organism evidence="1 2">
    <name type="scientific">Saccharothrix carnea</name>
    <dbReference type="NCBI Taxonomy" id="1280637"/>
    <lineage>
        <taxon>Bacteria</taxon>
        <taxon>Bacillati</taxon>
        <taxon>Actinomycetota</taxon>
        <taxon>Actinomycetes</taxon>
        <taxon>Pseudonocardiales</taxon>
        <taxon>Pseudonocardiaceae</taxon>
        <taxon>Saccharothrix</taxon>
    </lineage>
</organism>
<name>A0A2P8HYS8_SACCR</name>
<dbReference type="RefSeq" id="WP_245950690.1">
    <property type="nucleotide sequence ID" value="NZ_PYAX01000021.1"/>
</dbReference>
<evidence type="ECO:0000313" key="1">
    <source>
        <dbReference type="EMBL" id="PSL51379.1"/>
    </source>
</evidence>
<dbReference type="AlphaFoldDB" id="A0A2P8HYS8"/>
<gene>
    <name evidence="1" type="ORF">B0I31_1218</name>
</gene>
<reference evidence="1 2" key="1">
    <citation type="submission" date="2018-03" db="EMBL/GenBank/DDBJ databases">
        <title>Genomic Encyclopedia of Type Strains, Phase III (KMG-III): the genomes of soil and plant-associated and newly described type strains.</title>
        <authorList>
            <person name="Whitman W."/>
        </authorList>
    </citation>
    <scope>NUCLEOTIDE SEQUENCE [LARGE SCALE GENOMIC DNA]</scope>
    <source>
        <strain evidence="1 2">CGMCC 4.7097</strain>
    </source>
</reference>
<proteinExistence type="predicted"/>
<evidence type="ECO:0000313" key="2">
    <source>
        <dbReference type="Proteomes" id="UP000241118"/>
    </source>
</evidence>